<dbReference type="PANTHER" id="PTHR12428">
    <property type="entry name" value="OXA1"/>
    <property type="match status" value="1"/>
</dbReference>
<reference evidence="6 7" key="1">
    <citation type="submission" date="2018-11" db="EMBL/GenBank/DDBJ databases">
        <authorList>
            <consortium name="Pathogen Informatics"/>
        </authorList>
    </citation>
    <scope>NUCLEOTIDE SEQUENCE [LARGE SCALE GENOMIC DNA]</scope>
</reference>
<feature type="transmembrane region" description="Helical" evidence="5">
    <location>
        <begin position="91"/>
        <end position="109"/>
    </location>
</feature>
<name>A0A3P6Q6C1_9BILA</name>
<dbReference type="OrthoDB" id="2148490at2759"/>
<dbReference type="Proteomes" id="UP000271098">
    <property type="component" value="Unassembled WGS sequence"/>
</dbReference>
<dbReference type="GO" id="GO:0033617">
    <property type="term" value="P:mitochondrial respiratory chain complex IV assembly"/>
    <property type="evidence" value="ECO:0007669"/>
    <property type="project" value="TreeGrafter"/>
</dbReference>
<organism evidence="6 7">
    <name type="scientific">Gongylonema pulchrum</name>
    <dbReference type="NCBI Taxonomy" id="637853"/>
    <lineage>
        <taxon>Eukaryota</taxon>
        <taxon>Metazoa</taxon>
        <taxon>Ecdysozoa</taxon>
        <taxon>Nematoda</taxon>
        <taxon>Chromadorea</taxon>
        <taxon>Rhabditida</taxon>
        <taxon>Spirurina</taxon>
        <taxon>Spiruromorpha</taxon>
        <taxon>Spiruroidea</taxon>
        <taxon>Gongylonematidae</taxon>
        <taxon>Gongylonema</taxon>
    </lineage>
</organism>
<dbReference type="AlphaFoldDB" id="A0A3P6Q6C1"/>
<accession>A0A3P6Q6C1</accession>
<gene>
    <name evidence="6" type="ORF">GPUH_LOCUS4496</name>
</gene>
<keyword evidence="7" id="KW-1185">Reference proteome</keyword>
<dbReference type="GO" id="GO:0005743">
    <property type="term" value="C:mitochondrial inner membrane"/>
    <property type="evidence" value="ECO:0007669"/>
    <property type="project" value="TreeGrafter"/>
</dbReference>
<keyword evidence="3 5" id="KW-1133">Transmembrane helix</keyword>
<feature type="transmembrane region" description="Helical" evidence="5">
    <location>
        <begin position="129"/>
        <end position="153"/>
    </location>
</feature>
<evidence type="ECO:0000256" key="1">
    <source>
        <dbReference type="ARBA" id="ARBA00004141"/>
    </source>
</evidence>
<evidence type="ECO:0000256" key="4">
    <source>
        <dbReference type="ARBA" id="ARBA00023136"/>
    </source>
</evidence>
<dbReference type="PANTHER" id="PTHR12428:SF65">
    <property type="entry name" value="CYTOCHROME C OXIDASE ASSEMBLY PROTEIN COX18, MITOCHONDRIAL"/>
    <property type="match status" value="1"/>
</dbReference>
<sequence>MNIIAGPNTGLLQLDTTDRSILQKTNKMSRELILDVCWKHRLQLSRIQYLRLCAVSLWTFSSFAIRNVITAETASHFHGILWFPDLLQPDPYYVVPVLVSALGILNYFAQQRIYGISTTKMTRVINAAYCLVMATGVYFMSHLPVVRFLFLFFSRTG</sequence>
<dbReference type="GO" id="GO:0032979">
    <property type="term" value="P:protein insertion into mitochondrial inner membrane from matrix"/>
    <property type="evidence" value="ECO:0007669"/>
    <property type="project" value="TreeGrafter"/>
</dbReference>
<feature type="transmembrane region" description="Helical" evidence="5">
    <location>
        <begin position="49"/>
        <end position="71"/>
    </location>
</feature>
<evidence type="ECO:0000313" key="7">
    <source>
        <dbReference type="Proteomes" id="UP000271098"/>
    </source>
</evidence>
<evidence type="ECO:0000256" key="2">
    <source>
        <dbReference type="ARBA" id="ARBA00022692"/>
    </source>
</evidence>
<proteinExistence type="predicted"/>
<evidence type="ECO:0000313" key="6">
    <source>
        <dbReference type="EMBL" id="VDK45312.1"/>
    </source>
</evidence>
<keyword evidence="2 5" id="KW-0812">Transmembrane</keyword>
<dbReference type="EMBL" id="UYRT01008536">
    <property type="protein sequence ID" value="VDK45312.1"/>
    <property type="molecule type" value="Genomic_DNA"/>
</dbReference>
<comment type="subcellular location">
    <subcellularLocation>
        <location evidence="1">Membrane</location>
        <topology evidence="1">Multi-pass membrane protein</topology>
    </subcellularLocation>
</comment>
<dbReference type="GO" id="GO:0032977">
    <property type="term" value="F:membrane insertase activity"/>
    <property type="evidence" value="ECO:0007669"/>
    <property type="project" value="InterPro"/>
</dbReference>
<evidence type="ECO:0000256" key="5">
    <source>
        <dbReference type="SAM" id="Phobius"/>
    </source>
</evidence>
<dbReference type="InterPro" id="IPR001708">
    <property type="entry name" value="YidC/ALB3/OXA1/COX18"/>
</dbReference>
<evidence type="ECO:0000256" key="3">
    <source>
        <dbReference type="ARBA" id="ARBA00022989"/>
    </source>
</evidence>
<protein>
    <submittedName>
        <fullName evidence="6">Uncharacterized protein</fullName>
    </submittedName>
</protein>
<keyword evidence="4 5" id="KW-0472">Membrane</keyword>